<organism evidence="1 2">
    <name type="scientific">Violaceomyces palustris</name>
    <dbReference type="NCBI Taxonomy" id="1673888"/>
    <lineage>
        <taxon>Eukaryota</taxon>
        <taxon>Fungi</taxon>
        <taxon>Dikarya</taxon>
        <taxon>Basidiomycota</taxon>
        <taxon>Ustilaginomycotina</taxon>
        <taxon>Ustilaginomycetes</taxon>
        <taxon>Violaceomycetales</taxon>
        <taxon>Violaceomycetaceae</taxon>
        <taxon>Violaceomyces</taxon>
    </lineage>
</organism>
<evidence type="ECO:0000313" key="2">
    <source>
        <dbReference type="Proteomes" id="UP000245626"/>
    </source>
</evidence>
<keyword evidence="2" id="KW-1185">Reference proteome</keyword>
<sequence length="316" mass="35848">MPKIKQSFEPSPPLRAEKRVRREGEDGHGGATTTSQQTLFNFRFGPSRPSKPNGLESSFAQKGSGKNGGDSPAGGERLSPDPPPTFPPCRSTAITFLPVSRQDFVKRYAVQGLPGAEVYYKKDFVRPKQAKLWLKELESLQEWYRPKLKVYGREIQQSRQIAAFSTEDGLQLKYSGHPVIMHHPFPPLLQEISEILSSDDCLGSEVRFNHVMLNRYQDGSIYIGKHSDNLENKVIVTLSLGAPRSWIMERKRPQSSQKSVATNDEAPKVKKRWTLENGSLLVMQGDTQRNYTHEIPKELKVKEPRISITFRQLVFE</sequence>
<evidence type="ECO:0000313" key="1">
    <source>
        <dbReference type="EMBL" id="PWN53067.1"/>
    </source>
</evidence>
<gene>
    <name evidence="1" type="ORF">IE53DRAFT_310906</name>
</gene>
<name>A0ACD0P4Y4_9BASI</name>
<dbReference type="EMBL" id="KZ819743">
    <property type="protein sequence ID" value="PWN53067.1"/>
    <property type="molecule type" value="Genomic_DNA"/>
</dbReference>
<proteinExistence type="predicted"/>
<accession>A0ACD0P4Y4</accession>
<reference evidence="1 2" key="1">
    <citation type="journal article" date="2018" name="Mol. Biol. Evol.">
        <title>Broad Genomic Sampling Reveals a Smut Pathogenic Ancestry of the Fungal Clade Ustilaginomycotina.</title>
        <authorList>
            <person name="Kijpornyongpan T."/>
            <person name="Mondo S.J."/>
            <person name="Barry K."/>
            <person name="Sandor L."/>
            <person name="Lee J."/>
            <person name="Lipzen A."/>
            <person name="Pangilinan J."/>
            <person name="LaButti K."/>
            <person name="Hainaut M."/>
            <person name="Henrissat B."/>
            <person name="Grigoriev I.V."/>
            <person name="Spatafora J.W."/>
            <person name="Aime M.C."/>
        </authorList>
    </citation>
    <scope>NUCLEOTIDE SEQUENCE [LARGE SCALE GENOMIC DNA]</scope>
    <source>
        <strain evidence="1 2">SA 807</strain>
    </source>
</reference>
<dbReference type="Proteomes" id="UP000245626">
    <property type="component" value="Unassembled WGS sequence"/>
</dbReference>
<protein>
    <submittedName>
        <fullName evidence="1">Uncharacterized protein</fullName>
    </submittedName>
</protein>